<dbReference type="CDD" id="cd00657">
    <property type="entry name" value="Ferritin_like"/>
    <property type="match status" value="1"/>
</dbReference>
<keyword evidence="4" id="KW-1185">Reference proteome</keyword>
<evidence type="ECO:0000256" key="2">
    <source>
        <dbReference type="SAM" id="SignalP"/>
    </source>
</evidence>
<dbReference type="EMBL" id="ML170156">
    <property type="protein sequence ID" value="TDL29184.1"/>
    <property type="molecule type" value="Genomic_DNA"/>
</dbReference>
<dbReference type="AlphaFoldDB" id="A0A4R5XDP6"/>
<accession>A0A4R5XDP6</accession>
<dbReference type="VEuPathDB" id="FungiDB:BD410DRAFT_757878"/>
<evidence type="ECO:0008006" key="5">
    <source>
        <dbReference type="Google" id="ProtNLM"/>
    </source>
</evidence>
<dbReference type="Pfam" id="PF13668">
    <property type="entry name" value="Ferritin_2"/>
    <property type="match status" value="1"/>
</dbReference>
<dbReference type="SUPFAM" id="SSF47240">
    <property type="entry name" value="Ferritin-like"/>
    <property type="match status" value="1"/>
</dbReference>
<dbReference type="InterPro" id="IPR009078">
    <property type="entry name" value="Ferritin-like_SF"/>
</dbReference>
<dbReference type="STRING" id="50990.A0A4R5XDP6"/>
<dbReference type="Proteomes" id="UP000294933">
    <property type="component" value="Unassembled WGS sequence"/>
</dbReference>
<evidence type="ECO:0000313" key="3">
    <source>
        <dbReference type="EMBL" id="TDL29184.1"/>
    </source>
</evidence>
<reference evidence="3 4" key="1">
    <citation type="submission" date="2018-06" db="EMBL/GenBank/DDBJ databases">
        <title>A transcriptomic atlas of mushroom development highlights an independent origin of complex multicellularity.</title>
        <authorList>
            <consortium name="DOE Joint Genome Institute"/>
            <person name="Krizsan K."/>
            <person name="Almasi E."/>
            <person name="Merenyi Z."/>
            <person name="Sahu N."/>
            <person name="Viragh M."/>
            <person name="Koszo T."/>
            <person name="Mondo S."/>
            <person name="Kiss B."/>
            <person name="Balint B."/>
            <person name="Kues U."/>
            <person name="Barry K."/>
            <person name="Hegedus J.C."/>
            <person name="Henrissat B."/>
            <person name="Johnson J."/>
            <person name="Lipzen A."/>
            <person name="Ohm R."/>
            <person name="Nagy I."/>
            <person name="Pangilinan J."/>
            <person name="Yan J."/>
            <person name="Xiong Y."/>
            <person name="Grigoriev I.V."/>
            <person name="Hibbett D.S."/>
            <person name="Nagy L.G."/>
        </authorList>
    </citation>
    <scope>NUCLEOTIDE SEQUENCE [LARGE SCALE GENOMIC DNA]</scope>
    <source>
        <strain evidence="3 4">SZMC22713</strain>
    </source>
</reference>
<organism evidence="3 4">
    <name type="scientific">Rickenella mellea</name>
    <dbReference type="NCBI Taxonomy" id="50990"/>
    <lineage>
        <taxon>Eukaryota</taxon>
        <taxon>Fungi</taxon>
        <taxon>Dikarya</taxon>
        <taxon>Basidiomycota</taxon>
        <taxon>Agaricomycotina</taxon>
        <taxon>Agaricomycetes</taxon>
        <taxon>Hymenochaetales</taxon>
        <taxon>Rickenellaceae</taxon>
        <taxon>Rickenella</taxon>
    </lineage>
</organism>
<feature type="compositionally biased region" description="Polar residues" evidence="1">
    <location>
        <begin position="321"/>
        <end position="330"/>
    </location>
</feature>
<sequence>MRFSTSFIALAAPFLVSALPYKRAANPTDLLVLKFANVLEQLETQFYSQALSKFQESDFTSAGFTSAQLAVQQFKQIQSDESTHTTVLESTIKSLGDSAISGCNFDFSSVLTDVPTMAAVARVVENVGVGAYLGAAHLVSDPQILTAAASILTVEARHQSILNVLNGGTAIPQAFDTALLPQEVVSIAGGFISGCDVGIPGLPPLKVTNSGAPQPGTSLTFDGPGISGADPSSLSCQMLVGGAPFSISLPFQQCVVPSGINGPVVIWVTNSSQPLANSARDRFTGNIVAGPTMAFIDVQPEELGQLARDPNNSNNGGGALSNPTTSLVANTPSGTSSSDPSATSSAPSAAGAAAATPAAAQDNEPSSPNNAPPGATGLSPKGDLTVNGVTMVPNSK</sequence>
<feature type="compositionally biased region" description="Low complexity" evidence="1">
    <location>
        <begin position="331"/>
        <end position="360"/>
    </location>
</feature>
<protein>
    <recommendedName>
        <fullName evidence="5">Ferritin-like domain-containing protein</fullName>
    </recommendedName>
</protein>
<name>A0A4R5XDP6_9AGAM</name>
<evidence type="ECO:0000313" key="4">
    <source>
        <dbReference type="Proteomes" id="UP000294933"/>
    </source>
</evidence>
<feature type="region of interest" description="Disordered" evidence="1">
    <location>
        <begin position="305"/>
        <end position="396"/>
    </location>
</feature>
<feature type="chain" id="PRO_5020971982" description="Ferritin-like domain-containing protein" evidence="2">
    <location>
        <begin position="19"/>
        <end position="396"/>
    </location>
</feature>
<proteinExistence type="predicted"/>
<evidence type="ECO:0000256" key="1">
    <source>
        <dbReference type="SAM" id="MobiDB-lite"/>
    </source>
</evidence>
<gene>
    <name evidence="3" type="ORF">BD410DRAFT_757878</name>
</gene>
<keyword evidence="2" id="KW-0732">Signal</keyword>
<dbReference type="OrthoDB" id="1001765at2759"/>
<feature type="signal peptide" evidence="2">
    <location>
        <begin position="1"/>
        <end position="18"/>
    </location>
</feature>